<keyword evidence="9 15" id="KW-0378">Hydrolase</keyword>
<comment type="cofactor">
    <cofactor evidence="1">
        <name>Zn(2+)</name>
        <dbReference type="ChEBI" id="CHEBI:29105"/>
    </cofactor>
</comment>
<name>L8WJG1_THACA</name>
<keyword evidence="19" id="KW-1185">Reference proteome</keyword>
<dbReference type="AlphaFoldDB" id="L8WJG1"/>
<dbReference type="InterPro" id="IPR045175">
    <property type="entry name" value="M28_fam"/>
</dbReference>
<protein>
    <recommendedName>
        <fullName evidence="15">Peptide hydrolase</fullName>
        <ecNumber evidence="15">3.4.-.-</ecNumber>
    </recommendedName>
</protein>
<evidence type="ECO:0000256" key="2">
    <source>
        <dbReference type="ARBA" id="ARBA00003273"/>
    </source>
</evidence>
<evidence type="ECO:0000256" key="7">
    <source>
        <dbReference type="ARBA" id="ARBA00022692"/>
    </source>
</evidence>
<evidence type="ECO:0000256" key="1">
    <source>
        <dbReference type="ARBA" id="ARBA00001947"/>
    </source>
</evidence>
<evidence type="ECO:0000256" key="11">
    <source>
        <dbReference type="ARBA" id="ARBA00022989"/>
    </source>
</evidence>
<dbReference type="PANTHER" id="PTHR12147:SF58">
    <property type="entry name" value="VACUOLAR MEMBRANE PROTEASE"/>
    <property type="match status" value="1"/>
</dbReference>
<evidence type="ECO:0000256" key="13">
    <source>
        <dbReference type="ARBA" id="ARBA00023136"/>
    </source>
</evidence>
<evidence type="ECO:0000256" key="5">
    <source>
        <dbReference type="ARBA" id="ARBA00022554"/>
    </source>
</evidence>
<evidence type="ECO:0000256" key="9">
    <source>
        <dbReference type="ARBA" id="ARBA00022801"/>
    </source>
</evidence>
<dbReference type="EC" id="3.4.-.-" evidence="15"/>
<keyword evidence="13 16" id="KW-0472">Membrane</keyword>
<dbReference type="GO" id="GO:0008235">
    <property type="term" value="F:metalloexopeptidase activity"/>
    <property type="evidence" value="ECO:0007669"/>
    <property type="project" value="InterPro"/>
</dbReference>
<keyword evidence="5" id="KW-0926">Vacuole</keyword>
<dbReference type="EMBL" id="AFRT01003284">
    <property type="protein sequence ID" value="ELU36509.1"/>
    <property type="molecule type" value="Genomic_DNA"/>
</dbReference>
<proteinExistence type="inferred from homology"/>
<evidence type="ECO:0000256" key="6">
    <source>
        <dbReference type="ARBA" id="ARBA00022670"/>
    </source>
</evidence>
<dbReference type="Pfam" id="PF04389">
    <property type="entry name" value="Peptidase_M28"/>
    <property type="match status" value="1"/>
</dbReference>
<dbReference type="PANTHER" id="PTHR12147">
    <property type="entry name" value="METALLOPEPTIDASE M28 FAMILY MEMBER"/>
    <property type="match status" value="1"/>
</dbReference>
<dbReference type="OMA" id="FNSHEND"/>
<keyword evidence="8 15" id="KW-0479">Metal-binding</keyword>
<keyword evidence="7 16" id="KW-0812">Transmembrane</keyword>
<dbReference type="GO" id="GO:0046872">
    <property type="term" value="F:metal ion binding"/>
    <property type="evidence" value="ECO:0007669"/>
    <property type="project" value="UniProtKB-KW"/>
</dbReference>
<dbReference type="HOGENOM" id="CLU_850406_0_0_1"/>
<accession>L8WJG1</accession>
<sequence length="327" mass="35956">MRPPNIVPYIKHALFAPGNITITALIVAIYAAIFISSIVVYESVPAPPKPQHQRGLNLEQAWRDLQLITQVPHPYNSHSNGQVRDYLLHRLRGISHTYPHVELDNDRISNGTYSGGGRVVYFEGDNLLVKIAGKDPALSGVLFSAHFDSVSTGLAGATDDGMGVVTLLQLVEYYARNRPKRTTVFNINNGEEDWLNGAHADTSLFSRPILFRSSSFDVTTAFRSVSRPHGSSLSSDAFKRGLIRSGTDFSVYEEAGIENFPTKYGDRARYHTVFDSAAWLGNQNSLWIMMESALEAGNALVSAGTSGKPVDAVYFDSESRLPGCQQF</sequence>
<dbReference type="OrthoDB" id="76293at2759"/>
<comment type="similarity">
    <text evidence="4 15">Belongs to the peptidase M28 family.</text>
</comment>
<evidence type="ECO:0000313" key="18">
    <source>
        <dbReference type="EMBL" id="ELU36509.1"/>
    </source>
</evidence>
<feature type="transmembrane region" description="Helical" evidence="16">
    <location>
        <begin position="20"/>
        <end position="41"/>
    </location>
</feature>
<evidence type="ECO:0000256" key="3">
    <source>
        <dbReference type="ARBA" id="ARBA00004128"/>
    </source>
</evidence>
<dbReference type="STRING" id="983506.L8WJG1"/>
<comment type="subcellular location">
    <subcellularLocation>
        <location evidence="3">Vacuole membrane</location>
        <topology evidence="3">Multi-pass membrane protein</topology>
    </subcellularLocation>
</comment>
<dbReference type="Gene3D" id="3.40.630.10">
    <property type="entry name" value="Zn peptidases"/>
    <property type="match status" value="1"/>
</dbReference>
<keyword evidence="10 15" id="KW-0862">Zinc</keyword>
<dbReference type="Proteomes" id="UP000011668">
    <property type="component" value="Unassembled WGS sequence"/>
</dbReference>
<dbReference type="InterPro" id="IPR007484">
    <property type="entry name" value="Peptidase_M28"/>
</dbReference>
<organism evidence="18 19">
    <name type="scientific">Thanatephorus cucumeris (strain AG1-IA)</name>
    <name type="common">Rice sheath blight fungus</name>
    <name type="synonym">Rhizoctonia solani</name>
    <dbReference type="NCBI Taxonomy" id="983506"/>
    <lineage>
        <taxon>Eukaryota</taxon>
        <taxon>Fungi</taxon>
        <taxon>Dikarya</taxon>
        <taxon>Basidiomycota</taxon>
        <taxon>Agaricomycotina</taxon>
        <taxon>Agaricomycetes</taxon>
        <taxon>Cantharellales</taxon>
        <taxon>Ceratobasidiaceae</taxon>
        <taxon>Rhizoctonia</taxon>
        <taxon>Rhizoctonia solani AG-1</taxon>
    </lineage>
</organism>
<gene>
    <name evidence="18" type="ORF">AG1IA_09458</name>
</gene>
<evidence type="ECO:0000256" key="16">
    <source>
        <dbReference type="SAM" id="Phobius"/>
    </source>
</evidence>
<evidence type="ECO:0000256" key="8">
    <source>
        <dbReference type="ARBA" id="ARBA00022723"/>
    </source>
</evidence>
<evidence type="ECO:0000256" key="4">
    <source>
        <dbReference type="ARBA" id="ARBA00010918"/>
    </source>
</evidence>
<comment type="caution">
    <text evidence="18">The sequence shown here is derived from an EMBL/GenBank/DDBJ whole genome shotgun (WGS) entry which is preliminary data.</text>
</comment>
<evidence type="ECO:0000256" key="12">
    <source>
        <dbReference type="ARBA" id="ARBA00023049"/>
    </source>
</evidence>
<evidence type="ECO:0000256" key="10">
    <source>
        <dbReference type="ARBA" id="ARBA00022833"/>
    </source>
</evidence>
<dbReference type="SUPFAM" id="SSF53187">
    <property type="entry name" value="Zn-dependent exopeptidases"/>
    <property type="match status" value="1"/>
</dbReference>
<evidence type="ECO:0000259" key="17">
    <source>
        <dbReference type="Pfam" id="PF04389"/>
    </source>
</evidence>
<dbReference type="GO" id="GO:0005774">
    <property type="term" value="C:vacuolar membrane"/>
    <property type="evidence" value="ECO:0007669"/>
    <property type="project" value="UniProtKB-SubCell"/>
</dbReference>
<keyword evidence="14" id="KW-0325">Glycoprotein</keyword>
<keyword evidence="12" id="KW-0482">Metalloprotease</keyword>
<keyword evidence="6 15" id="KW-0645">Protease</keyword>
<reference evidence="18 19" key="1">
    <citation type="journal article" date="2013" name="Nat. Commun.">
        <title>The evolution and pathogenic mechanisms of the rice sheath blight pathogen.</title>
        <authorList>
            <person name="Zheng A."/>
            <person name="Lin R."/>
            <person name="Xu L."/>
            <person name="Qin P."/>
            <person name="Tang C."/>
            <person name="Ai P."/>
            <person name="Zhang D."/>
            <person name="Liu Y."/>
            <person name="Sun Z."/>
            <person name="Feng H."/>
            <person name="Wang Y."/>
            <person name="Chen Y."/>
            <person name="Liang X."/>
            <person name="Fu R."/>
            <person name="Li Q."/>
            <person name="Zhang J."/>
            <person name="Yu X."/>
            <person name="Xie Z."/>
            <person name="Ding L."/>
            <person name="Guan P."/>
            <person name="Tang J."/>
            <person name="Liang Y."/>
            <person name="Wang S."/>
            <person name="Deng Q."/>
            <person name="Li S."/>
            <person name="Zhu J."/>
            <person name="Wang L."/>
            <person name="Liu H."/>
            <person name="Li P."/>
        </authorList>
    </citation>
    <scope>NUCLEOTIDE SEQUENCE [LARGE SCALE GENOMIC DNA]</scope>
    <source>
        <strain evidence="19">AG-1 IA</strain>
    </source>
</reference>
<comment type="function">
    <text evidence="2">May be involved in vacuolar sorting and osmoregulation.</text>
</comment>
<feature type="domain" description="Peptidase M28" evidence="17">
    <location>
        <begin position="126"/>
        <end position="200"/>
    </location>
</feature>
<evidence type="ECO:0000313" key="19">
    <source>
        <dbReference type="Proteomes" id="UP000011668"/>
    </source>
</evidence>
<dbReference type="GO" id="GO:0006508">
    <property type="term" value="P:proteolysis"/>
    <property type="evidence" value="ECO:0007669"/>
    <property type="project" value="UniProtKB-KW"/>
</dbReference>
<evidence type="ECO:0000256" key="14">
    <source>
        <dbReference type="ARBA" id="ARBA00023180"/>
    </source>
</evidence>
<keyword evidence="11 16" id="KW-1133">Transmembrane helix</keyword>
<evidence type="ECO:0000256" key="15">
    <source>
        <dbReference type="RuleBase" id="RU361240"/>
    </source>
</evidence>